<comment type="caution">
    <text evidence="2">The sequence shown here is derived from an EMBL/GenBank/DDBJ whole genome shotgun (WGS) entry which is preliminary data.</text>
</comment>
<dbReference type="Proteomes" id="UP001190700">
    <property type="component" value="Unassembled WGS sequence"/>
</dbReference>
<dbReference type="AlphaFoldDB" id="A0AAE0FBG2"/>
<proteinExistence type="predicted"/>
<dbReference type="EMBL" id="LGRX02021785">
    <property type="protein sequence ID" value="KAK3256311.1"/>
    <property type="molecule type" value="Genomic_DNA"/>
</dbReference>
<name>A0AAE0FBG2_9CHLO</name>
<evidence type="ECO:0000313" key="2">
    <source>
        <dbReference type="EMBL" id="KAK3256311.1"/>
    </source>
</evidence>
<evidence type="ECO:0000256" key="1">
    <source>
        <dbReference type="SAM" id="MobiDB-lite"/>
    </source>
</evidence>
<feature type="region of interest" description="Disordered" evidence="1">
    <location>
        <begin position="81"/>
        <end position="109"/>
    </location>
</feature>
<evidence type="ECO:0000313" key="3">
    <source>
        <dbReference type="Proteomes" id="UP001190700"/>
    </source>
</evidence>
<organism evidence="2 3">
    <name type="scientific">Cymbomonas tetramitiformis</name>
    <dbReference type="NCBI Taxonomy" id="36881"/>
    <lineage>
        <taxon>Eukaryota</taxon>
        <taxon>Viridiplantae</taxon>
        <taxon>Chlorophyta</taxon>
        <taxon>Pyramimonadophyceae</taxon>
        <taxon>Pyramimonadales</taxon>
        <taxon>Pyramimonadaceae</taxon>
        <taxon>Cymbomonas</taxon>
    </lineage>
</organism>
<protein>
    <recommendedName>
        <fullName evidence="4">Apple domain-containing protein</fullName>
    </recommendedName>
</protein>
<accession>A0AAE0FBG2</accession>
<keyword evidence="3" id="KW-1185">Reference proteome</keyword>
<feature type="non-terminal residue" evidence="2">
    <location>
        <position position="1"/>
    </location>
</feature>
<evidence type="ECO:0008006" key="4">
    <source>
        <dbReference type="Google" id="ProtNLM"/>
    </source>
</evidence>
<reference evidence="2 3" key="1">
    <citation type="journal article" date="2015" name="Genome Biol. Evol.">
        <title>Comparative Genomics of a Bacterivorous Green Alga Reveals Evolutionary Causalities and Consequences of Phago-Mixotrophic Mode of Nutrition.</title>
        <authorList>
            <person name="Burns J.A."/>
            <person name="Paasch A."/>
            <person name="Narechania A."/>
            <person name="Kim E."/>
        </authorList>
    </citation>
    <scope>NUCLEOTIDE SEQUENCE [LARGE SCALE GENOMIC DNA]</scope>
    <source>
        <strain evidence="2 3">PLY_AMNH</strain>
    </source>
</reference>
<dbReference type="Gene3D" id="3.50.4.10">
    <property type="entry name" value="Hepatocyte Growth Factor"/>
    <property type="match status" value="1"/>
</dbReference>
<sequence>SPRTYVTQTGTCQNAIHLGENVAVDSVAECQAKCDAHPECVAIDHHQMNERECKLKSHCEGTVGDCSGWCSYVAVLPNGLPTTSPSQGPTSVHPTTSHPTSVHPTTAHP</sequence>
<gene>
    <name evidence="2" type="ORF">CYMTET_34546</name>
</gene>
<feature type="compositionally biased region" description="Low complexity" evidence="1">
    <location>
        <begin position="89"/>
        <end position="109"/>
    </location>
</feature>